<keyword evidence="8" id="KW-0540">Nuclease</keyword>
<keyword evidence="5 19" id="KW-0808">Transferase</keyword>
<dbReference type="Gene3D" id="1.10.287.690">
    <property type="entry name" value="Helix hairpin bin"/>
    <property type="match status" value="1"/>
</dbReference>
<evidence type="ECO:0000256" key="3">
    <source>
        <dbReference type="ARBA" id="ARBA00005755"/>
    </source>
</evidence>
<evidence type="ECO:0000256" key="19">
    <source>
        <dbReference type="RuleBase" id="RU000442"/>
    </source>
</evidence>
<keyword evidence="15 19" id="KW-0238">DNA-binding</keyword>
<keyword evidence="14" id="KW-1194">Viral DNA replication</keyword>
<comment type="function">
    <text evidence="17">Replicates viral genomic DNA. The replication complex is composed of six viral proteins: the DNA polymerase, processivity factor, primase, primase-associated factor, helicase, and ssDNA-binding protein. Additionally, the polymerase contains an intrinsic ribonuclease H (RNase H) activity that specifically degrades RNA/DNA heteroduplexes or duplex DNA substrates in the 5' to 3' direction. Therefore, it can catalyze the excision of the RNA primers that initiate the synthesis of Okazaki fragments at a replication fork during viral DNA replication.</text>
</comment>
<dbReference type="GO" id="GO:0046872">
    <property type="term" value="F:metal ion binding"/>
    <property type="evidence" value="ECO:0007669"/>
    <property type="project" value="UniProtKB-KW"/>
</dbReference>
<name>A0A0K0K720_ILTV</name>
<dbReference type="InterPro" id="IPR006172">
    <property type="entry name" value="DNA-dir_DNA_pol_B"/>
</dbReference>
<feature type="domain" description="DNA polymerase delta/zeta catalytic subunit N-terminal" evidence="22">
    <location>
        <begin position="158"/>
        <end position="238"/>
    </location>
</feature>
<dbReference type="Gene3D" id="3.30.342.10">
    <property type="entry name" value="DNA Polymerase, chain B, domain 1"/>
    <property type="match status" value="1"/>
</dbReference>
<keyword evidence="7 19" id="KW-0235">DNA replication</keyword>
<dbReference type="InterPro" id="IPR012337">
    <property type="entry name" value="RNaseH-like_sf"/>
</dbReference>
<feature type="domain" description="DNA-directed DNA polymerase family B multifunctional" evidence="20">
    <location>
        <begin position="554"/>
        <end position="1051"/>
    </location>
</feature>
<keyword evidence="10" id="KW-0255">Endonuclease</keyword>
<organismHost>
    <name type="scientific">Gallus gallus</name>
    <name type="common">Chicken</name>
    <dbReference type="NCBI Taxonomy" id="9031"/>
</organismHost>
<protein>
    <recommendedName>
        <fullName evidence="19">DNA polymerase</fullName>
        <ecNumber evidence="19">2.7.7.7</ecNumber>
    </recommendedName>
</protein>
<dbReference type="Proteomes" id="UP000165693">
    <property type="component" value="Genome"/>
</dbReference>
<evidence type="ECO:0000256" key="1">
    <source>
        <dbReference type="ARBA" id="ARBA00000077"/>
    </source>
</evidence>
<dbReference type="Pfam" id="PF00136">
    <property type="entry name" value="DNA_pol_B"/>
    <property type="match status" value="1"/>
</dbReference>
<dbReference type="InterPro" id="IPR043502">
    <property type="entry name" value="DNA/RNA_pol_sf"/>
</dbReference>
<dbReference type="PROSITE" id="PS00116">
    <property type="entry name" value="DNA_POLYMERASE_B"/>
    <property type="match status" value="1"/>
</dbReference>
<comment type="catalytic activity">
    <reaction evidence="18 19">
        <text>DNA(n) + a 2'-deoxyribonucleoside 5'-triphosphate = DNA(n+1) + diphosphate</text>
        <dbReference type="Rhea" id="RHEA:22508"/>
        <dbReference type="Rhea" id="RHEA-COMP:17339"/>
        <dbReference type="Rhea" id="RHEA-COMP:17340"/>
        <dbReference type="ChEBI" id="CHEBI:33019"/>
        <dbReference type="ChEBI" id="CHEBI:61560"/>
        <dbReference type="ChEBI" id="CHEBI:173112"/>
        <dbReference type="EC" id="2.7.7.7"/>
    </reaction>
</comment>
<keyword evidence="11" id="KW-0378">Hydrolase</keyword>
<evidence type="ECO:0000256" key="15">
    <source>
        <dbReference type="ARBA" id="ARBA00023125"/>
    </source>
</evidence>
<dbReference type="SMART" id="SM00486">
    <property type="entry name" value="POLBc"/>
    <property type="match status" value="1"/>
</dbReference>
<evidence type="ECO:0000256" key="7">
    <source>
        <dbReference type="ARBA" id="ARBA00022705"/>
    </source>
</evidence>
<dbReference type="GO" id="GO:0004523">
    <property type="term" value="F:RNA-DNA hybrid ribonuclease activity"/>
    <property type="evidence" value="ECO:0007669"/>
    <property type="project" value="UniProtKB-EC"/>
</dbReference>
<dbReference type="Gene3D" id="3.30.420.10">
    <property type="entry name" value="Ribonuclease H-like superfamily/Ribonuclease H"/>
    <property type="match status" value="1"/>
</dbReference>
<evidence type="ECO:0000256" key="10">
    <source>
        <dbReference type="ARBA" id="ARBA00022759"/>
    </source>
</evidence>
<organism evidence="23 24">
    <name type="scientific">Infectious laryngotracheitis virus</name>
    <name type="common">ILTV</name>
    <name type="synonym">Gallid herpesvirus 1</name>
    <dbReference type="NCBI Taxonomy" id="10386"/>
    <lineage>
        <taxon>Viruses</taxon>
        <taxon>Duplodnaviria</taxon>
        <taxon>Heunggongvirae</taxon>
        <taxon>Peploviricota</taxon>
        <taxon>Herviviricetes</taxon>
        <taxon>Herpesvirales</taxon>
        <taxon>Orthoherpesviridae</taxon>
        <taxon>Alphaherpesvirinae</taxon>
        <taxon>Iltovirus</taxon>
        <taxon>Iltovirus gallidalpha1</taxon>
    </lineage>
</organism>
<keyword evidence="4" id="KW-1048">Host nucleus</keyword>
<keyword evidence="6 19" id="KW-0548">Nucleotidyltransferase</keyword>
<comment type="catalytic activity">
    <reaction evidence="1">
        <text>Endonucleolytic cleavage to 5'-phosphomonoester.</text>
        <dbReference type="EC" id="3.1.26.4"/>
    </reaction>
</comment>
<dbReference type="GO" id="GO:0004527">
    <property type="term" value="F:exonuclease activity"/>
    <property type="evidence" value="ECO:0007669"/>
    <property type="project" value="UniProtKB-KW"/>
</dbReference>
<dbReference type="PRINTS" id="PR00106">
    <property type="entry name" value="DNAPOLB"/>
</dbReference>
<dbReference type="InterPro" id="IPR056435">
    <property type="entry name" value="DPOD/Z_N"/>
</dbReference>
<comment type="subcellular location">
    <subcellularLocation>
        <location evidence="2">Host nucleus</location>
    </subcellularLocation>
</comment>
<evidence type="ECO:0000259" key="22">
    <source>
        <dbReference type="Pfam" id="PF24055"/>
    </source>
</evidence>
<evidence type="ECO:0000256" key="8">
    <source>
        <dbReference type="ARBA" id="ARBA00022722"/>
    </source>
</evidence>
<evidence type="ECO:0000259" key="21">
    <source>
        <dbReference type="Pfam" id="PF03104"/>
    </source>
</evidence>
<dbReference type="EC" id="2.7.7.7" evidence="19"/>
<evidence type="ECO:0000256" key="16">
    <source>
        <dbReference type="ARBA" id="ARBA00023268"/>
    </source>
</evidence>
<keyword evidence="16" id="KW-0511">Multifunctional enzyme</keyword>
<evidence type="ECO:0000256" key="9">
    <source>
        <dbReference type="ARBA" id="ARBA00022723"/>
    </source>
</evidence>
<dbReference type="PANTHER" id="PTHR10322">
    <property type="entry name" value="DNA POLYMERASE CATALYTIC SUBUNIT"/>
    <property type="match status" value="1"/>
</dbReference>
<accession>A0A0K0K720</accession>
<evidence type="ECO:0000256" key="13">
    <source>
        <dbReference type="ARBA" id="ARBA00022932"/>
    </source>
</evidence>
<dbReference type="SUPFAM" id="SSF53098">
    <property type="entry name" value="Ribonuclease H-like"/>
    <property type="match status" value="1"/>
</dbReference>
<evidence type="ECO:0000256" key="5">
    <source>
        <dbReference type="ARBA" id="ARBA00022679"/>
    </source>
</evidence>
<dbReference type="InterPro" id="IPR050240">
    <property type="entry name" value="DNA_pol_type-B"/>
</dbReference>
<evidence type="ECO:0000256" key="12">
    <source>
        <dbReference type="ARBA" id="ARBA00022839"/>
    </source>
</evidence>
<keyword evidence="12" id="KW-0269">Exonuclease</keyword>
<dbReference type="Pfam" id="PF24055">
    <property type="entry name" value="POL3_N"/>
    <property type="match status" value="1"/>
</dbReference>
<evidence type="ECO:0000256" key="2">
    <source>
        <dbReference type="ARBA" id="ARBA00004147"/>
    </source>
</evidence>
<proteinExistence type="inferred from homology"/>
<dbReference type="SUPFAM" id="SSF56672">
    <property type="entry name" value="DNA/RNA polymerases"/>
    <property type="match status" value="1"/>
</dbReference>
<dbReference type="GO" id="GO:0006261">
    <property type="term" value="P:DNA-templated DNA replication"/>
    <property type="evidence" value="ECO:0007669"/>
    <property type="project" value="TreeGrafter"/>
</dbReference>
<feature type="domain" description="DNA-directed DNA polymerase family B exonuclease" evidence="21">
    <location>
        <begin position="251"/>
        <end position="490"/>
    </location>
</feature>
<comment type="similarity">
    <text evidence="3 19">Belongs to the DNA polymerase type-B family.</text>
</comment>
<sequence>MDTFSSAGTGAARVAPIIGLGPHSGASYYTSVREFPYVCPTCINGGGRIGTQIGRATSKPTFYHNERQLDILTSTHGAWPVRMKYWNAGPRMTHHNKGDVKFYEFHVYDLFENTEIAQSCVRWMHSRFLDTLKPTGTVITLVGNSACGKRVAVHVYGSLPYFFVKKREIDQAAKVTNSEELAHALALATRKTSLKNSPFLAVSAESFCIDVVRRRDIYYFESEEEDFYRVKVCNGKVMKFICDNFFPSVPKYESNVDAITRFILDNNLTSFGWYRFRAQGGALQIRDPGQHATSADVEINCTASNLELGNNASWPDYKLLCFDIECKAGGANEFAFPSAEKVEDLVIQISAVTYSLLTKEKEQEIIFSLGTCELSEDCSDGITVCECGSEFELLLCFMTFFKQYSPEFVSGYNILGFDWAYLSNKLSKVYGMRLDGYGKANSWGTFKLQDPSARGLGRFKKVKINGVVNIDMFTISYEKLKLPSYKLNAVAECVLGEQKIDLAYKDIPVMFAAGPKERGKIGEYCLQDSRLSGSLFFKFSPHLEMSAVAKLARIPLTRAIGDGQQLRVYTCLLQRSTASGFVLPDKKSAFSFGSTLASDASDAPATRNVGYQGAKVLDPEIGFHVTPVVVFDFASLYPSIIQSNNLCYSTLTHDPAALAGLQPEKDFFQIDVQGRKFYFVREHIRKSLLSDLLGDWLSMRKAVRAKIKPAETEEERILLDKQQAAIKVVCNSVYGFTGVMHGMLPCLEVASTVTAIGRDMLLRTKAHIEKEWRSGNQFAEKFLPGSERIQLNQYSVRVIYGDTDSVFVKFTGVDIETLTQVGGCMADEITQALFRAPIKLECEKIFVRLLLIAKKKYIGVMHGGKMLMKGVDLVRKTNCKFVNTTASRLVNLLFEDDEIAMAADTARAGFEDFDCLPSGLTKLGRLIAEARLAITGNGLNIRDFIMTAELSRAVDNYASLKLPHLTVYQKKAARREELPQIKERIEYVIIEPGQSVPNDPATESFPELKETSLISSLAEDPEWVVSNGLKLNVEYYFDSLIRTLSVTFNAIFGDAKTAEDVLRSFIPEKIQFSEKVAEALARNTATFVSIKK</sequence>
<evidence type="ECO:0000256" key="11">
    <source>
        <dbReference type="ARBA" id="ARBA00022801"/>
    </source>
</evidence>
<evidence type="ECO:0000256" key="18">
    <source>
        <dbReference type="ARBA" id="ARBA00049244"/>
    </source>
</evidence>
<gene>
    <name evidence="23" type="primary">UL30</name>
    <name evidence="23" type="ORF">ILTVWG_ORF27</name>
</gene>
<evidence type="ECO:0000256" key="14">
    <source>
        <dbReference type="ARBA" id="ARBA00023109"/>
    </source>
</evidence>
<dbReference type="InterPro" id="IPR006133">
    <property type="entry name" value="DNA-dir_DNA_pol_B_exonuc"/>
</dbReference>
<dbReference type="GO" id="GO:0003677">
    <property type="term" value="F:DNA binding"/>
    <property type="evidence" value="ECO:0007669"/>
    <property type="project" value="UniProtKB-KW"/>
</dbReference>
<evidence type="ECO:0000256" key="4">
    <source>
        <dbReference type="ARBA" id="ARBA00022562"/>
    </source>
</evidence>
<dbReference type="EMBL" id="JX458823">
    <property type="protein sequence ID" value="AGN48259.1"/>
    <property type="molecule type" value="Genomic_DNA"/>
</dbReference>
<dbReference type="Pfam" id="PF03104">
    <property type="entry name" value="DNA_pol_B_exo1"/>
    <property type="match status" value="1"/>
</dbReference>
<dbReference type="Gene3D" id="3.90.1600.10">
    <property type="entry name" value="Palm domain of DNA polymerase"/>
    <property type="match status" value="1"/>
</dbReference>
<keyword evidence="13 19" id="KW-0239">DNA-directed DNA polymerase</keyword>
<dbReference type="GO" id="GO:0042025">
    <property type="term" value="C:host cell nucleus"/>
    <property type="evidence" value="ECO:0007669"/>
    <property type="project" value="UniProtKB-SubCell"/>
</dbReference>
<evidence type="ECO:0000313" key="24">
    <source>
        <dbReference type="Proteomes" id="UP000165693"/>
    </source>
</evidence>
<dbReference type="GO" id="GO:0000166">
    <property type="term" value="F:nucleotide binding"/>
    <property type="evidence" value="ECO:0007669"/>
    <property type="project" value="InterPro"/>
</dbReference>
<dbReference type="InterPro" id="IPR042087">
    <property type="entry name" value="DNA_pol_B_thumb"/>
</dbReference>
<keyword evidence="9" id="KW-0479">Metal-binding</keyword>
<evidence type="ECO:0000313" key="23">
    <source>
        <dbReference type="EMBL" id="AGN48259.1"/>
    </source>
</evidence>
<dbReference type="GO" id="GO:0003887">
    <property type="term" value="F:DNA-directed DNA polymerase activity"/>
    <property type="evidence" value="ECO:0007669"/>
    <property type="project" value="UniProtKB-KW"/>
</dbReference>
<evidence type="ECO:0000259" key="20">
    <source>
        <dbReference type="Pfam" id="PF00136"/>
    </source>
</evidence>
<dbReference type="InterPro" id="IPR017964">
    <property type="entry name" value="DNA-dir_DNA_pol_B_CS"/>
</dbReference>
<evidence type="ECO:0000256" key="6">
    <source>
        <dbReference type="ARBA" id="ARBA00022695"/>
    </source>
</evidence>
<reference evidence="24" key="1">
    <citation type="submission" date="2012-08" db="EMBL/GenBank/DDBJ databases">
        <authorList>
            <person name="Xu Y.-L."/>
            <person name="He P."/>
            <person name="Zhang L."/>
            <person name="Dong S.-L."/>
            <person name="Li F."/>
        </authorList>
    </citation>
    <scope>NUCLEOTIDE SEQUENCE [LARGE SCALE GENOMIC DNA]</scope>
</reference>
<dbReference type="Gene3D" id="1.10.132.60">
    <property type="entry name" value="DNA polymerase family B, C-terminal domain"/>
    <property type="match status" value="1"/>
</dbReference>
<dbReference type="InterPro" id="IPR006134">
    <property type="entry name" value="DNA-dir_DNA_pol_B_multi_dom"/>
</dbReference>
<dbReference type="InterPro" id="IPR036397">
    <property type="entry name" value="RNaseH_sf"/>
</dbReference>
<dbReference type="GO" id="GO:0039693">
    <property type="term" value="P:viral DNA genome replication"/>
    <property type="evidence" value="ECO:0007669"/>
    <property type="project" value="UniProtKB-KW"/>
</dbReference>
<evidence type="ECO:0000256" key="17">
    <source>
        <dbReference type="ARBA" id="ARBA00025601"/>
    </source>
</evidence>
<dbReference type="PANTHER" id="PTHR10322:SF23">
    <property type="entry name" value="DNA POLYMERASE DELTA CATALYTIC SUBUNIT"/>
    <property type="match status" value="1"/>
</dbReference>
<dbReference type="InterPro" id="IPR023211">
    <property type="entry name" value="DNA_pol_palm_dom_sf"/>
</dbReference>